<dbReference type="InterPro" id="IPR013785">
    <property type="entry name" value="Aldolase_TIM"/>
</dbReference>
<feature type="domain" description="IMP dehydrogenase/GMP reductase" evidence="2">
    <location>
        <begin position="16"/>
        <end position="355"/>
    </location>
</feature>
<dbReference type="FunFam" id="3.20.20.70:FF:000424">
    <property type="entry name" value="Inosine-5'-monophosphate dehydrogenase 2"/>
    <property type="match status" value="1"/>
</dbReference>
<evidence type="ECO:0000313" key="4">
    <source>
        <dbReference type="Proteomes" id="UP000740557"/>
    </source>
</evidence>
<dbReference type="PANTHER" id="PTHR11911:SF111">
    <property type="entry name" value="INOSINE-5'-MONOPHOSPHATE DEHYDROGENASE"/>
    <property type="match status" value="1"/>
</dbReference>
<dbReference type="SUPFAM" id="SSF51412">
    <property type="entry name" value="Inosine monophosphate dehydrogenase (IMPDH)"/>
    <property type="match status" value="1"/>
</dbReference>
<gene>
    <name evidence="3" type="ORF">KC980_00195</name>
</gene>
<accession>A0A955EAU2</accession>
<comment type="similarity">
    <text evidence="1">Belongs to the IMPDH/GMPR family.</text>
</comment>
<evidence type="ECO:0000256" key="1">
    <source>
        <dbReference type="ARBA" id="ARBA00005502"/>
    </source>
</evidence>
<dbReference type="InterPro" id="IPR001093">
    <property type="entry name" value="IMP_DH_GMPRt"/>
</dbReference>
<dbReference type="CDD" id="cd00381">
    <property type="entry name" value="IMPDH"/>
    <property type="match status" value="1"/>
</dbReference>
<dbReference type="InterPro" id="IPR005990">
    <property type="entry name" value="IMP_DH"/>
</dbReference>
<dbReference type="EMBL" id="JAGQNX010000007">
    <property type="protein sequence ID" value="MCA9307912.1"/>
    <property type="molecule type" value="Genomic_DNA"/>
</dbReference>
<dbReference type="GO" id="GO:0006183">
    <property type="term" value="P:GTP biosynthetic process"/>
    <property type="evidence" value="ECO:0007669"/>
    <property type="project" value="TreeGrafter"/>
</dbReference>
<comment type="caution">
    <text evidence="3">The sequence shown here is derived from an EMBL/GenBank/DDBJ whole genome shotgun (WGS) entry which is preliminary data.</text>
</comment>
<dbReference type="Gene3D" id="3.20.20.70">
    <property type="entry name" value="Aldolase class I"/>
    <property type="match status" value="1"/>
</dbReference>
<dbReference type="GO" id="GO:0005737">
    <property type="term" value="C:cytoplasm"/>
    <property type="evidence" value="ECO:0007669"/>
    <property type="project" value="TreeGrafter"/>
</dbReference>
<dbReference type="Proteomes" id="UP000740557">
    <property type="component" value="Unassembled WGS sequence"/>
</dbReference>
<evidence type="ECO:0000313" key="3">
    <source>
        <dbReference type="EMBL" id="MCA9307912.1"/>
    </source>
</evidence>
<protein>
    <submittedName>
        <fullName evidence="3">Guanosine monophosphate reductase</fullName>
    </submittedName>
</protein>
<reference evidence="3" key="1">
    <citation type="submission" date="2020-04" db="EMBL/GenBank/DDBJ databases">
        <authorList>
            <person name="Zhang T."/>
        </authorList>
    </citation>
    <scope>NUCLEOTIDE SEQUENCE</scope>
    <source>
        <strain evidence="3">HKST-UBA79</strain>
    </source>
</reference>
<dbReference type="PANTHER" id="PTHR11911">
    <property type="entry name" value="INOSINE-5-MONOPHOSPHATE DEHYDROGENASE RELATED"/>
    <property type="match status" value="1"/>
</dbReference>
<dbReference type="Pfam" id="PF00478">
    <property type="entry name" value="IMPDH"/>
    <property type="match status" value="1"/>
</dbReference>
<evidence type="ECO:0000259" key="2">
    <source>
        <dbReference type="Pfam" id="PF00478"/>
    </source>
</evidence>
<proteinExistence type="inferred from homology"/>
<dbReference type="SMART" id="SM01240">
    <property type="entry name" value="IMPDH"/>
    <property type="match status" value="1"/>
</dbReference>
<dbReference type="AlphaFoldDB" id="A0A955EAU2"/>
<sequence>MENNNTLQCDTQFQTALSFEDVLLVPQGTSIRSRTEIDLTTKISDKLTLDIPLITTKMDTITGVDMATKIGKLGGMGILPRFDKEDIQAENVAKVKQNNVVVGAAIGCTGDYLKRAEMLVNAGVDVLNTDVAHGHLQINIDAIKTLKEKYGNKITIIGGICATYECAVAMYENGADMVSVGIGGGSICTTRIQTGCGLPTFQSLLEVAKAARKYNKTFQPEAGIRNSGDIVKSLATGASAIMGGSIFAGTDECPGSVISIDGVLYKEYSGSASEKEKQRQVNKDSNGKGKMYIKHVEGVAGIKPYRGPVEDVVISLLAGVRSGMSYCGAKNLQELWENARFVRITSAGGVESNHHDIIVQKDHIVGKALL</sequence>
<organism evidence="3 4">
    <name type="scientific">candidate division WWE3 bacterium</name>
    <dbReference type="NCBI Taxonomy" id="2053526"/>
    <lineage>
        <taxon>Bacteria</taxon>
        <taxon>Katanobacteria</taxon>
    </lineage>
</organism>
<reference evidence="3" key="2">
    <citation type="journal article" date="2021" name="Microbiome">
        <title>Successional dynamics and alternative stable states in a saline activated sludge microbial community over 9 years.</title>
        <authorList>
            <person name="Wang Y."/>
            <person name="Ye J."/>
            <person name="Ju F."/>
            <person name="Liu L."/>
            <person name="Boyd J.A."/>
            <person name="Deng Y."/>
            <person name="Parks D.H."/>
            <person name="Jiang X."/>
            <person name="Yin X."/>
            <person name="Woodcroft B.J."/>
            <person name="Tyson G.W."/>
            <person name="Hugenholtz P."/>
            <person name="Polz M.F."/>
            <person name="Zhang T."/>
        </authorList>
    </citation>
    <scope>NUCLEOTIDE SEQUENCE</scope>
    <source>
        <strain evidence="3">HKST-UBA79</strain>
    </source>
</reference>
<name>A0A955EAU2_UNCKA</name>
<dbReference type="GO" id="GO:0003938">
    <property type="term" value="F:IMP dehydrogenase activity"/>
    <property type="evidence" value="ECO:0007669"/>
    <property type="project" value="InterPro"/>
</dbReference>